<dbReference type="SUPFAM" id="SSF53474">
    <property type="entry name" value="alpha/beta-Hydrolases"/>
    <property type="match status" value="1"/>
</dbReference>
<dbReference type="Proteomes" id="UP001262889">
    <property type="component" value="Unassembled WGS sequence"/>
</dbReference>
<organism evidence="1 2">
    <name type="scientific">Autumnicola tepida</name>
    <dbReference type="NCBI Taxonomy" id="3075595"/>
    <lineage>
        <taxon>Bacteria</taxon>
        <taxon>Pseudomonadati</taxon>
        <taxon>Bacteroidota</taxon>
        <taxon>Flavobacteriia</taxon>
        <taxon>Flavobacteriales</taxon>
        <taxon>Flavobacteriaceae</taxon>
        <taxon>Autumnicola</taxon>
    </lineage>
</organism>
<gene>
    <name evidence="1" type="ORF">RM553_10640</name>
</gene>
<keyword evidence="2" id="KW-1185">Reference proteome</keyword>
<proteinExistence type="predicted"/>
<evidence type="ECO:0000313" key="2">
    <source>
        <dbReference type="Proteomes" id="UP001262889"/>
    </source>
</evidence>
<accession>A0ABU3CAD0</accession>
<comment type="caution">
    <text evidence="1">The sequence shown here is derived from an EMBL/GenBank/DDBJ whole genome shotgun (WGS) entry which is preliminary data.</text>
</comment>
<reference evidence="1 2" key="1">
    <citation type="submission" date="2023-09" db="EMBL/GenBank/DDBJ databases">
        <authorList>
            <person name="Rey-Velasco X."/>
        </authorList>
    </citation>
    <scope>NUCLEOTIDE SEQUENCE [LARGE SCALE GENOMIC DNA]</scope>
    <source>
        <strain evidence="1 2">F363</strain>
    </source>
</reference>
<dbReference type="InterPro" id="IPR029058">
    <property type="entry name" value="AB_hydrolase_fold"/>
</dbReference>
<evidence type="ECO:0000313" key="1">
    <source>
        <dbReference type="EMBL" id="MDT0643286.1"/>
    </source>
</evidence>
<sequence>MAEKKEVLHVYFMPGMAANPSIFEHIQLPQEQFKVHYLKWIIPEKGESLKEYAIRMNGFIKHKNPVLIGVSFGGILVQEMSKYIDVYRLIIISSVKCKAELPGTMKFAAKTGAFKLLPTGLLNFVDHFEKVAFGTYLKKRAKLYRQYLSVRDKRYINWAIKNTVLWDCEEVDKKLIHIHGDKDEIFPAKNIQDYIKVEGGTHVMVINRFRWFNEHLPQIILKGKMEEINH</sequence>
<dbReference type="GO" id="GO:0016787">
    <property type="term" value="F:hydrolase activity"/>
    <property type="evidence" value="ECO:0007669"/>
    <property type="project" value="UniProtKB-KW"/>
</dbReference>
<dbReference type="EMBL" id="JAVRHQ010000011">
    <property type="protein sequence ID" value="MDT0643286.1"/>
    <property type="molecule type" value="Genomic_DNA"/>
</dbReference>
<keyword evidence="1" id="KW-0378">Hydrolase</keyword>
<dbReference type="RefSeq" id="WP_311534904.1">
    <property type="nucleotide sequence ID" value="NZ_JAVRHQ010000011.1"/>
</dbReference>
<name>A0ABU3CAD0_9FLAO</name>
<dbReference type="Gene3D" id="3.40.50.1820">
    <property type="entry name" value="alpha/beta hydrolase"/>
    <property type="match status" value="1"/>
</dbReference>
<protein>
    <submittedName>
        <fullName evidence="1">Alpha/beta hydrolase</fullName>
    </submittedName>
</protein>